<gene>
    <name evidence="3" type="ORF">GTA08_BOTSDO01805</name>
</gene>
<organism evidence="3 4">
    <name type="scientific">Botryosphaeria dothidea</name>
    <dbReference type="NCBI Taxonomy" id="55169"/>
    <lineage>
        <taxon>Eukaryota</taxon>
        <taxon>Fungi</taxon>
        <taxon>Dikarya</taxon>
        <taxon>Ascomycota</taxon>
        <taxon>Pezizomycotina</taxon>
        <taxon>Dothideomycetes</taxon>
        <taxon>Dothideomycetes incertae sedis</taxon>
        <taxon>Botryosphaeriales</taxon>
        <taxon>Botryosphaeriaceae</taxon>
        <taxon>Botryosphaeria</taxon>
    </lineage>
</organism>
<evidence type="ECO:0000256" key="1">
    <source>
        <dbReference type="SAM" id="SignalP"/>
    </source>
</evidence>
<evidence type="ECO:0000313" key="3">
    <source>
        <dbReference type="EMBL" id="KAF4308874.1"/>
    </source>
</evidence>
<reference evidence="3" key="1">
    <citation type="submission" date="2020-04" db="EMBL/GenBank/DDBJ databases">
        <title>Genome Assembly and Annotation of Botryosphaeria dothidea sdau 11-99, a Latent Pathogen of Apple Fruit Ring Rot in China.</title>
        <authorList>
            <person name="Yu C."/>
            <person name="Diao Y."/>
            <person name="Lu Q."/>
            <person name="Zhao J."/>
            <person name="Cui S."/>
            <person name="Peng C."/>
            <person name="He B."/>
            <person name="Liu H."/>
        </authorList>
    </citation>
    <scope>NUCLEOTIDE SEQUENCE [LARGE SCALE GENOMIC DNA]</scope>
    <source>
        <strain evidence="3">Sdau11-99</strain>
    </source>
</reference>
<dbReference type="EMBL" id="WWBZ02000016">
    <property type="protein sequence ID" value="KAF4308874.1"/>
    <property type="molecule type" value="Genomic_DNA"/>
</dbReference>
<accession>A0A8H4N2T4</accession>
<dbReference type="OrthoDB" id="3782904at2759"/>
<feature type="domain" description="Avirulence Effector AvrLm4-7" evidence="2">
    <location>
        <begin position="23"/>
        <end position="117"/>
    </location>
</feature>
<proteinExistence type="predicted"/>
<sequence>MRSCTFPLWLATFFTLFTFSLTCKQRYYIYYKEYANCNEGLEPAIKERAARECSTFRQPFVELSDQTHNQLGRDITAELVIAAGTLPDNSANCIFYQCNVVAWRYREWQTDMEHRALPGFDGWKLHDRVFGPGAVKCD</sequence>
<dbReference type="Gene3D" id="3.30.70.2910">
    <property type="match status" value="1"/>
</dbReference>
<feature type="signal peptide" evidence="1">
    <location>
        <begin position="1"/>
        <end position="22"/>
    </location>
</feature>
<keyword evidence="1" id="KW-0732">Signal</keyword>
<evidence type="ECO:0000259" key="2">
    <source>
        <dbReference type="Pfam" id="PF18661"/>
    </source>
</evidence>
<dbReference type="InterPro" id="IPR040621">
    <property type="entry name" value="AvrLm4-7"/>
</dbReference>
<feature type="chain" id="PRO_5034424136" description="Avirulence Effector AvrLm4-7 domain-containing protein" evidence="1">
    <location>
        <begin position="23"/>
        <end position="138"/>
    </location>
</feature>
<evidence type="ECO:0000313" key="4">
    <source>
        <dbReference type="Proteomes" id="UP000572817"/>
    </source>
</evidence>
<name>A0A8H4N2T4_9PEZI</name>
<keyword evidence="4" id="KW-1185">Reference proteome</keyword>
<dbReference type="Pfam" id="PF18661">
    <property type="entry name" value="AvrLm4-7"/>
    <property type="match status" value="1"/>
</dbReference>
<dbReference type="Proteomes" id="UP000572817">
    <property type="component" value="Unassembled WGS sequence"/>
</dbReference>
<dbReference type="AlphaFoldDB" id="A0A8H4N2T4"/>
<protein>
    <recommendedName>
        <fullName evidence="2">Avirulence Effector AvrLm4-7 domain-containing protein</fullName>
    </recommendedName>
</protein>
<comment type="caution">
    <text evidence="3">The sequence shown here is derived from an EMBL/GenBank/DDBJ whole genome shotgun (WGS) entry which is preliminary data.</text>
</comment>